<keyword evidence="1" id="KW-0812">Transmembrane</keyword>
<organism evidence="2">
    <name type="scientific">marine sediment metagenome</name>
    <dbReference type="NCBI Taxonomy" id="412755"/>
    <lineage>
        <taxon>unclassified sequences</taxon>
        <taxon>metagenomes</taxon>
        <taxon>ecological metagenomes</taxon>
    </lineage>
</organism>
<sequence length="51" mass="5595">MNKMGKNKIKRANIKQPIGRKNILSVLGPTAFFIFHWFAGFGINFSAGAGV</sequence>
<dbReference type="AlphaFoldDB" id="X1JV31"/>
<dbReference type="EMBL" id="BARU01047352">
    <property type="protein sequence ID" value="GAH98591.1"/>
    <property type="molecule type" value="Genomic_DNA"/>
</dbReference>
<keyword evidence="1" id="KW-0472">Membrane</keyword>
<evidence type="ECO:0000256" key="1">
    <source>
        <dbReference type="SAM" id="Phobius"/>
    </source>
</evidence>
<feature type="non-terminal residue" evidence="2">
    <location>
        <position position="51"/>
    </location>
</feature>
<name>X1JV31_9ZZZZ</name>
<comment type="caution">
    <text evidence="2">The sequence shown here is derived from an EMBL/GenBank/DDBJ whole genome shotgun (WGS) entry which is preliminary data.</text>
</comment>
<accession>X1JV31</accession>
<keyword evidence="1" id="KW-1133">Transmembrane helix</keyword>
<feature type="transmembrane region" description="Helical" evidence="1">
    <location>
        <begin position="21"/>
        <end position="43"/>
    </location>
</feature>
<proteinExistence type="predicted"/>
<evidence type="ECO:0000313" key="2">
    <source>
        <dbReference type="EMBL" id="GAH98591.1"/>
    </source>
</evidence>
<reference evidence="2" key="1">
    <citation type="journal article" date="2014" name="Front. Microbiol.">
        <title>High frequency of phylogenetically diverse reductive dehalogenase-homologous genes in deep subseafloor sedimentary metagenomes.</title>
        <authorList>
            <person name="Kawai M."/>
            <person name="Futagami T."/>
            <person name="Toyoda A."/>
            <person name="Takaki Y."/>
            <person name="Nishi S."/>
            <person name="Hori S."/>
            <person name="Arai W."/>
            <person name="Tsubouchi T."/>
            <person name="Morono Y."/>
            <person name="Uchiyama I."/>
            <person name="Ito T."/>
            <person name="Fujiyama A."/>
            <person name="Inagaki F."/>
            <person name="Takami H."/>
        </authorList>
    </citation>
    <scope>NUCLEOTIDE SEQUENCE</scope>
    <source>
        <strain evidence="2">Expedition CK06-06</strain>
    </source>
</reference>
<protein>
    <submittedName>
        <fullName evidence="2">Uncharacterized protein</fullName>
    </submittedName>
</protein>
<gene>
    <name evidence="2" type="ORF">S03H2_70991</name>
</gene>